<feature type="transmembrane region" description="Helical" evidence="12">
    <location>
        <begin position="596"/>
        <end position="621"/>
    </location>
</feature>
<dbReference type="FunFam" id="2.10.50.30:FF:000002">
    <property type="entry name" value="Vomeronasal 2 receptor, h1"/>
    <property type="match status" value="1"/>
</dbReference>
<evidence type="ECO:0000256" key="7">
    <source>
        <dbReference type="ARBA" id="ARBA00023040"/>
    </source>
</evidence>
<dbReference type="InterPro" id="IPR011500">
    <property type="entry name" value="GPCR_3_9-Cys_dom"/>
</dbReference>
<dbReference type="InterPro" id="IPR000068">
    <property type="entry name" value="GPCR_3_Ca_sens_rcpt-rel"/>
</dbReference>
<evidence type="ECO:0000256" key="8">
    <source>
        <dbReference type="ARBA" id="ARBA00023136"/>
    </source>
</evidence>
<keyword evidence="7" id="KW-0297">G-protein coupled receptor</keyword>
<organism evidence="14 15">
    <name type="scientific">Oreochromis niloticus</name>
    <name type="common">Nile tilapia</name>
    <name type="synonym">Tilapia nilotica</name>
    <dbReference type="NCBI Taxonomy" id="8128"/>
    <lineage>
        <taxon>Eukaryota</taxon>
        <taxon>Metazoa</taxon>
        <taxon>Chordata</taxon>
        <taxon>Craniata</taxon>
        <taxon>Vertebrata</taxon>
        <taxon>Euteleostomi</taxon>
        <taxon>Actinopterygii</taxon>
        <taxon>Neopterygii</taxon>
        <taxon>Teleostei</taxon>
        <taxon>Neoteleostei</taxon>
        <taxon>Acanthomorphata</taxon>
        <taxon>Ovalentaria</taxon>
        <taxon>Cichlomorphae</taxon>
        <taxon>Cichliformes</taxon>
        <taxon>Cichlidae</taxon>
        <taxon>African cichlids</taxon>
        <taxon>Pseudocrenilabrinae</taxon>
        <taxon>Oreochromini</taxon>
        <taxon>Oreochromis</taxon>
    </lineage>
</organism>
<keyword evidence="10" id="KW-0325">Glycoprotein</keyword>
<dbReference type="Ensembl" id="ENSONIT00000039305.1">
    <property type="protein sequence ID" value="ENSONIP00000067930.1"/>
    <property type="gene ID" value="ENSONIG00000043201.1"/>
</dbReference>
<name>A0A669E4F9_ORENI</name>
<comment type="similarity">
    <text evidence="2">Belongs to the G-protein coupled receptor 3 family.</text>
</comment>
<feature type="transmembrane region" description="Helical" evidence="12">
    <location>
        <begin position="824"/>
        <end position="847"/>
    </location>
</feature>
<reference evidence="15" key="1">
    <citation type="submission" date="2012-01" db="EMBL/GenBank/DDBJ databases">
        <title>The Genome Sequence of Oreochromis niloticus (Nile Tilapia).</title>
        <authorList>
            <consortium name="Broad Institute Genome Assembly Team"/>
            <consortium name="Broad Institute Sequencing Platform"/>
            <person name="Di Palma F."/>
            <person name="Johnson J."/>
            <person name="Lander E.S."/>
            <person name="Lindblad-Toh K."/>
        </authorList>
    </citation>
    <scope>NUCLEOTIDE SEQUENCE [LARGE SCALE GENOMIC DNA]</scope>
</reference>
<evidence type="ECO:0000256" key="1">
    <source>
        <dbReference type="ARBA" id="ARBA00004651"/>
    </source>
</evidence>
<proteinExistence type="inferred from homology"/>
<dbReference type="Pfam" id="PF01094">
    <property type="entry name" value="ANF_receptor"/>
    <property type="match status" value="1"/>
</dbReference>
<dbReference type="FunFam" id="3.40.50.2300:FF:000016">
    <property type="entry name" value="Taste 1 receptor member 2"/>
    <property type="match status" value="1"/>
</dbReference>
<dbReference type="InterPro" id="IPR001828">
    <property type="entry name" value="ANF_lig-bd_rcpt"/>
</dbReference>
<keyword evidence="5" id="KW-0732">Signal</keyword>
<dbReference type="InterPro" id="IPR017978">
    <property type="entry name" value="GPCR_3_C"/>
</dbReference>
<dbReference type="PROSITE" id="PS50259">
    <property type="entry name" value="G_PROTEIN_RECEP_F3_4"/>
    <property type="match status" value="1"/>
</dbReference>
<evidence type="ECO:0000256" key="6">
    <source>
        <dbReference type="ARBA" id="ARBA00022989"/>
    </source>
</evidence>
<dbReference type="GeneTree" id="ENSGT00940000162782"/>
<dbReference type="PANTHER" id="PTHR24061:SF418">
    <property type="entry name" value="C-FAMILY ODORANT RECEPTOR OLFCQ19-RELATED"/>
    <property type="match status" value="1"/>
</dbReference>
<dbReference type="AlphaFoldDB" id="A0A669E4F9"/>
<evidence type="ECO:0000313" key="15">
    <source>
        <dbReference type="Proteomes" id="UP000005207"/>
    </source>
</evidence>
<dbReference type="CDD" id="cd15283">
    <property type="entry name" value="7tmC_V2R_pheromone"/>
    <property type="match status" value="1"/>
</dbReference>
<evidence type="ECO:0000259" key="13">
    <source>
        <dbReference type="PROSITE" id="PS50259"/>
    </source>
</evidence>
<evidence type="ECO:0000256" key="2">
    <source>
        <dbReference type="ARBA" id="ARBA00007242"/>
    </source>
</evidence>
<evidence type="ECO:0000256" key="9">
    <source>
        <dbReference type="ARBA" id="ARBA00023170"/>
    </source>
</evidence>
<keyword evidence="9" id="KW-0675">Receptor</keyword>
<protein>
    <recommendedName>
        <fullName evidence="13">G-protein coupled receptors family 3 profile domain-containing protein</fullName>
    </recommendedName>
</protein>
<dbReference type="InterPro" id="IPR028082">
    <property type="entry name" value="Peripla_BP_I"/>
</dbReference>
<dbReference type="InterPro" id="IPR004073">
    <property type="entry name" value="GPCR_3_vmron_rcpt_2"/>
</dbReference>
<feature type="transmembrane region" description="Helical" evidence="12">
    <location>
        <begin position="633"/>
        <end position="655"/>
    </location>
</feature>
<dbReference type="PRINTS" id="PR01535">
    <property type="entry name" value="VOMERONASL2R"/>
</dbReference>
<dbReference type="InterPro" id="IPR038550">
    <property type="entry name" value="GPCR_3_9-Cys_sf"/>
</dbReference>
<accession>A0A669E4F9</accession>
<dbReference type="Pfam" id="PF00003">
    <property type="entry name" value="7tm_3"/>
    <property type="match status" value="1"/>
</dbReference>
<dbReference type="PANTHER" id="PTHR24061">
    <property type="entry name" value="CALCIUM-SENSING RECEPTOR-RELATED"/>
    <property type="match status" value="1"/>
</dbReference>
<feature type="transmembrane region" description="Helical" evidence="12">
    <location>
        <begin position="667"/>
        <end position="691"/>
    </location>
</feature>
<dbReference type="GO" id="GO:0005886">
    <property type="term" value="C:plasma membrane"/>
    <property type="evidence" value="ECO:0007669"/>
    <property type="project" value="UniProtKB-SubCell"/>
</dbReference>
<gene>
    <name evidence="14" type="primary">LOC100706417</name>
</gene>
<evidence type="ECO:0000256" key="12">
    <source>
        <dbReference type="SAM" id="Phobius"/>
    </source>
</evidence>
<keyword evidence="8 12" id="KW-0472">Membrane</keyword>
<evidence type="ECO:0000256" key="4">
    <source>
        <dbReference type="ARBA" id="ARBA00022692"/>
    </source>
</evidence>
<dbReference type="Gene3D" id="2.10.50.30">
    <property type="entry name" value="GPCR, family 3, nine cysteines domain"/>
    <property type="match status" value="1"/>
</dbReference>
<keyword evidence="3" id="KW-1003">Cell membrane</keyword>
<reference evidence="14" key="2">
    <citation type="submission" date="2025-08" db="UniProtKB">
        <authorList>
            <consortium name="Ensembl"/>
        </authorList>
    </citation>
    <scope>IDENTIFICATION</scope>
</reference>
<dbReference type="InterPro" id="IPR000337">
    <property type="entry name" value="GPCR_3"/>
</dbReference>
<feature type="domain" description="G-protein coupled receptors family 3 profile" evidence="13">
    <location>
        <begin position="597"/>
        <end position="862"/>
    </location>
</feature>
<dbReference type="CDD" id="cd06364">
    <property type="entry name" value="PBP1_CaSR"/>
    <property type="match status" value="1"/>
</dbReference>
<comment type="subcellular location">
    <subcellularLocation>
        <location evidence="1">Cell membrane</location>
        <topology evidence="1">Multi-pass membrane protein</topology>
    </subcellularLocation>
</comment>
<keyword evidence="4 12" id="KW-0812">Transmembrane</keyword>
<feature type="transmembrane region" description="Helical" evidence="12">
    <location>
        <begin position="792"/>
        <end position="812"/>
    </location>
</feature>
<feature type="transmembrane region" description="Helical" evidence="12">
    <location>
        <begin position="757"/>
        <end position="780"/>
    </location>
</feature>
<evidence type="ECO:0000256" key="11">
    <source>
        <dbReference type="ARBA" id="ARBA00023224"/>
    </source>
</evidence>
<keyword evidence="15" id="KW-1185">Reference proteome</keyword>
<evidence type="ECO:0000256" key="10">
    <source>
        <dbReference type="ARBA" id="ARBA00023180"/>
    </source>
</evidence>
<dbReference type="Gene3D" id="3.40.50.2300">
    <property type="match status" value="2"/>
</dbReference>
<keyword evidence="6 12" id="KW-1133">Transmembrane helix</keyword>
<evidence type="ECO:0000256" key="3">
    <source>
        <dbReference type="ARBA" id="ARBA00022475"/>
    </source>
</evidence>
<dbReference type="FunFam" id="3.40.50.2300:FF:000067">
    <property type="entry name" value="Olfactory receptor C family, h1"/>
    <property type="match status" value="1"/>
</dbReference>
<sequence length="865" mass="96225">VSFPRYPSVYFNLVSASVSCWFGQFHLNIMHKTGDVILGGLFPVHFFSSVPDLSFASEPQQPSCHGFYVQGFRQAQTMAFAIDEINNNSSLLPNVTVGYTLYDNCAELGIGFRGALSLASGQEEQIILHNTCVGKPPVLAIVGETSSTRSIAISSILGLYRVPMVSYFATCSCLSDRQKYPSFFRTIPSDAFQVRAMIQILKHFGWTWAGLLITDDDYGLHAARSLQSELSLSGEGCLAYVEVLPWDKDTDELRRIVDVMKQSTARVVIAFVHLSHMINLMEEVAKQNVTGLQWLASEGWTATGAVLQTPKFMPYLGGTLGIAIRRGEIPGLREFLLQIRPDLHHNNNYGNSMVNQFWEFTFQCRFAPAPAGWVEGGGAICTGKEDLENVNTKFLDVSNLRPEYNVYKAVYALAYALDDMLQCKPRRGPFSGHSCATLQSLEPWQLLYYLERVNFSTPFGDQVSFDENGDVVPIYDVMNWLWLPDGSTKVQNVGEVKRSAFKVEEIILDEDKIFWNFESKKPVRSVCSESCPPGTHMVRKKGEPKCCFDCIPCSEGKITNKRNSLECTSCPEDFWSNPQRDHCVPKKTEFLSYFEPLGICLTAASLLGTFICTVVLGIFIYHRRTPIVRANNSELSFQVLLSLKLCFLCSLLFIGRPRMWTCQLRHAAFGISFVLCVSCILVKTMVVLAVFKVSKPGGGTSLKWFGAMQQRGTVLFLTSIQAAICTAWLVSASPTPHKNTQYQNDKIVYECTVGSTVGFAVLLGYIGMLAVLSFLIAFLVRNLPDSFNEAKLITFGMLIFCAVWVAFVPVYISSPGNYADAVEVFAILASSFGLLITLFGPKCYIILLRPEINTKKAVMGRGAEL</sequence>
<evidence type="ECO:0000256" key="5">
    <source>
        <dbReference type="ARBA" id="ARBA00022729"/>
    </source>
</evidence>
<evidence type="ECO:0000313" key="14">
    <source>
        <dbReference type="Ensembl" id="ENSONIP00000067930.1"/>
    </source>
</evidence>
<feature type="transmembrane region" description="Helical" evidence="12">
    <location>
        <begin position="712"/>
        <end position="730"/>
    </location>
</feature>
<dbReference type="SUPFAM" id="SSF53822">
    <property type="entry name" value="Periplasmic binding protein-like I"/>
    <property type="match status" value="1"/>
</dbReference>
<keyword evidence="11" id="KW-0807">Transducer</keyword>
<reference evidence="14" key="3">
    <citation type="submission" date="2025-09" db="UniProtKB">
        <authorList>
            <consortium name="Ensembl"/>
        </authorList>
    </citation>
    <scope>IDENTIFICATION</scope>
</reference>
<dbReference type="PRINTS" id="PR00248">
    <property type="entry name" value="GPCRMGR"/>
</dbReference>
<dbReference type="Pfam" id="PF07562">
    <property type="entry name" value="NCD3G"/>
    <property type="match status" value="1"/>
</dbReference>
<dbReference type="GO" id="GO:0004930">
    <property type="term" value="F:G protein-coupled receptor activity"/>
    <property type="evidence" value="ECO:0007669"/>
    <property type="project" value="UniProtKB-KW"/>
</dbReference>
<dbReference type="Proteomes" id="UP000005207">
    <property type="component" value="Linkage group LG14"/>
</dbReference>